<sequence length="179" mass="20953">MNIDCLRIIVKTHFNEMLEYTIEREIFDYGANWCGGPVTYQAPFEDIIKYQNLKAVFLLYKKFKTGIFPWCAAFPQTIDIIKKEKDLPYYDYYQNNILDYACQSQNGEICKFLLNSTNANDKYVNESNEGRLSTPLHFAAKWNNKEATELLISHGANINEKYQEGKQLFILQHVIIVKK</sequence>
<dbReference type="RefSeq" id="XP_001311006.1">
    <property type="nucleotide sequence ID" value="XM_001311005.1"/>
</dbReference>
<dbReference type="Proteomes" id="UP000001542">
    <property type="component" value="Unassembled WGS sequence"/>
</dbReference>
<reference evidence="4" key="1">
    <citation type="submission" date="2006-10" db="EMBL/GenBank/DDBJ databases">
        <authorList>
            <person name="Amadeo P."/>
            <person name="Zhao Q."/>
            <person name="Wortman J."/>
            <person name="Fraser-Liggett C."/>
            <person name="Carlton J."/>
        </authorList>
    </citation>
    <scope>NUCLEOTIDE SEQUENCE</scope>
    <source>
        <strain evidence="4">G3</strain>
    </source>
</reference>
<dbReference type="Gene3D" id="1.25.40.20">
    <property type="entry name" value="Ankyrin repeat-containing domain"/>
    <property type="match status" value="1"/>
</dbReference>
<dbReference type="VEuPathDB" id="TrichDB:TVAGG3_0480130"/>
<evidence type="ECO:0000256" key="2">
    <source>
        <dbReference type="ARBA" id="ARBA00023043"/>
    </source>
</evidence>
<name>A2FAI3_TRIV3</name>
<dbReference type="KEGG" id="tva:4755883"/>
<dbReference type="InterPro" id="IPR036770">
    <property type="entry name" value="Ankyrin_rpt-contain_sf"/>
</dbReference>
<evidence type="ECO:0000313" key="4">
    <source>
        <dbReference type="EMBL" id="EAX98076.1"/>
    </source>
</evidence>
<dbReference type="InterPro" id="IPR002110">
    <property type="entry name" value="Ankyrin_rpt"/>
</dbReference>
<dbReference type="AlphaFoldDB" id="A2FAI3"/>
<dbReference type="SMR" id="A2FAI3"/>
<dbReference type="PROSITE" id="PS50088">
    <property type="entry name" value="ANK_REPEAT"/>
    <property type="match status" value="1"/>
</dbReference>
<keyword evidence="2 3" id="KW-0040">ANK repeat</keyword>
<gene>
    <name evidence="4" type="ORF">TVAG_415000</name>
</gene>
<keyword evidence="1" id="KW-0677">Repeat</keyword>
<dbReference type="PROSITE" id="PS50297">
    <property type="entry name" value="ANK_REP_REGION"/>
    <property type="match status" value="1"/>
</dbReference>
<feature type="repeat" description="ANK" evidence="3">
    <location>
        <begin position="131"/>
        <end position="163"/>
    </location>
</feature>
<dbReference type="OrthoDB" id="72851at2759"/>
<dbReference type="VEuPathDB" id="TrichDB:TVAG_415000"/>
<evidence type="ECO:0000313" key="5">
    <source>
        <dbReference type="Proteomes" id="UP000001542"/>
    </source>
</evidence>
<proteinExistence type="predicted"/>
<dbReference type="Pfam" id="PF12796">
    <property type="entry name" value="Ank_2"/>
    <property type="match status" value="1"/>
</dbReference>
<dbReference type="PANTHER" id="PTHR24180">
    <property type="entry name" value="CYCLIN-DEPENDENT KINASE INHIBITOR 2C-RELATED"/>
    <property type="match status" value="1"/>
</dbReference>
<evidence type="ECO:0000256" key="3">
    <source>
        <dbReference type="PROSITE-ProRule" id="PRU00023"/>
    </source>
</evidence>
<organism evidence="4 5">
    <name type="scientific">Trichomonas vaginalis (strain ATCC PRA-98 / G3)</name>
    <dbReference type="NCBI Taxonomy" id="412133"/>
    <lineage>
        <taxon>Eukaryota</taxon>
        <taxon>Metamonada</taxon>
        <taxon>Parabasalia</taxon>
        <taxon>Trichomonadida</taxon>
        <taxon>Trichomonadidae</taxon>
        <taxon>Trichomonas</taxon>
    </lineage>
</organism>
<dbReference type="SMART" id="SM00248">
    <property type="entry name" value="ANK"/>
    <property type="match status" value="2"/>
</dbReference>
<dbReference type="SUPFAM" id="SSF48403">
    <property type="entry name" value="Ankyrin repeat"/>
    <property type="match status" value="1"/>
</dbReference>
<keyword evidence="5" id="KW-1185">Reference proteome</keyword>
<dbReference type="InterPro" id="IPR051637">
    <property type="entry name" value="Ank_repeat_dom-contain_49"/>
</dbReference>
<dbReference type="PANTHER" id="PTHR24180:SF45">
    <property type="entry name" value="POLY [ADP-RIBOSE] POLYMERASE TANKYRASE"/>
    <property type="match status" value="1"/>
</dbReference>
<accession>A2FAI3</accession>
<evidence type="ECO:0000256" key="1">
    <source>
        <dbReference type="ARBA" id="ARBA00022737"/>
    </source>
</evidence>
<reference evidence="4" key="2">
    <citation type="journal article" date="2007" name="Science">
        <title>Draft genome sequence of the sexually transmitted pathogen Trichomonas vaginalis.</title>
        <authorList>
            <person name="Carlton J.M."/>
            <person name="Hirt R.P."/>
            <person name="Silva J.C."/>
            <person name="Delcher A.L."/>
            <person name="Schatz M."/>
            <person name="Zhao Q."/>
            <person name="Wortman J.R."/>
            <person name="Bidwell S.L."/>
            <person name="Alsmark U.C.M."/>
            <person name="Besteiro S."/>
            <person name="Sicheritz-Ponten T."/>
            <person name="Noel C.J."/>
            <person name="Dacks J.B."/>
            <person name="Foster P.G."/>
            <person name="Simillion C."/>
            <person name="Van de Peer Y."/>
            <person name="Miranda-Saavedra D."/>
            <person name="Barton G.J."/>
            <person name="Westrop G.D."/>
            <person name="Mueller S."/>
            <person name="Dessi D."/>
            <person name="Fiori P.L."/>
            <person name="Ren Q."/>
            <person name="Paulsen I."/>
            <person name="Zhang H."/>
            <person name="Bastida-Corcuera F.D."/>
            <person name="Simoes-Barbosa A."/>
            <person name="Brown M.T."/>
            <person name="Hayes R.D."/>
            <person name="Mukherjee M."/>
            <person name="Okumura C.Y."/>
            <person name="Schneider R."/>
            <person name="Smith A.J."/>
            <person name="Vanacova S."/>
            <person name="Villalvazo M."/>
            <person name="Haas B.J."/>
            <person name="Pertea M."/>
            <person name="Feldblyum T.V."/>
            <person name="Utterback T.R."/>
            <person name="Shu C.L."/>
            <person name="Osoegawa K."/>
            <person name="de Jong P.J."/>
            <person name="Hrdy I."/>
            <person name="Horvathova L."/>
            <person name="Zubacova Z."/>
            <person name="Dolezal P."/>
            <person name="Malik S.B."/>
            <person name="Logsdon J.M. Jr."/>
            <person name="Henze K."/>
            <person name="Gupta A."/>
            <person name="Wang C.C."/>
            <person name="Dunne R.L."/>
            <person name="Upcroft J.A."/>
            <person name="Upcroft P."/>
            <person name="White O."/>
            <person name="Salzberg S.L."/>
            <person name="Tang P."/>
            <person name="Chiu C.-H."/>
            <person name="Lee Y.-S."/>
            <person name="Embley T.M."/>
            <person name="Coombs G.H."/>
            <person name="Mottram J.C."/>
            <person name="Tachezy J."/>
            <person name="Fraser-Liggett C.M."/>
            <person name="Johnson P.J."/>
        </authorList>
    </citation>
    <scope>NUCLEOTIDE SEQUENCE [LARGE SCALE GENOMIC DNA]</scope>
    <source>
        <strain evidence="4">G3</strain>
    </source>
</reference>
<dbReference type="EMBL" id="DS113689">
    <property type="protein sequence ID" value="EAX98076.1"/>
    <property type="molecule type" value="Genomic_DNA"/>
</dbReference>
<protein>
    <submittedName>
        <fullName evidence="4">Uncharacterized protein</fullName>
    </submittedName>
</protein>
<dbReference type="InParanoid" id="A2FAI3"/>